<proteinExistence type="predicted"/>
<organism evidence="1">
    <name type="scientific">marine metagenome</name>
    <dbReference type="NCBI Taxonomy" id="408172"/>
    <lineage>
        <taxon>unclassified sequences</taxon>
        <taxon>metagenomes</taxon>
        <taxon>ecological metagenomes</taxon>
    </lineage>
</organism>
<dbReference type="AlphaFoldDB" id="A0A382HI82"/>
<sequence length="248" mass="27072">RATLLAGLQLTSDAASLSVATLRAPDPMLREAASRLLVFAPENIRYDTLSMMAGDPDKAVRLNVARAMAPLLSRLPLDQARPLLPLISELQASLRPDRVADLTSLAALEVQLGRAGKGREIFRQALAMEPHYIPALLNLADLERHEDEAASRALLLKATELAPDSGAAMHSYGLALVRDKRVEEAVVYLARALEQADAIPRYAYVYAVALDNVGKTEKSLAALAKALEKWPNQSDLASLMTVYRRKIR</sequence>
<dbReference type="EMBL" id="UINC01061048">
    <property type="protein sequence ID" value="SVB86201.1"/>
    <property type="molecule type" value="Genomic_DNA"/>
</dbReference>
<feature type="non-terminal residue" evidence="1">
    <location>
        <position position="1"/>
    </location>
</feature>
<dbReference type="SUPFAM" id="SSF48452">
    <property type="entry name" value="TPR-like"/>
    <property type="match status" value="1"/>
</dbReference>
<reference evidence="1" key="1">
    <citation type="submission" date="2018-05" db="EMBL/GenBank/DDBJ databases">
        <authorList>
            <person name="Lanie J.A."/>
            <person name="Ng W.-L."/>
            <person name="Kazmierczak K.M."/>
            <person name="Andrzejewski T.M."/>
            <person name="Davidsen T.M."/>
            <person name="Wayne K.J."/>
            <person name="Tettelin H."/>
            <person name="Glass J.I."/>
            <person name="Rusch D."/>
            <person name="Podicherti R."/>
            <person name="Tsui H.-C.T."/>
            <person name="Winkler M.E."/>
        </authorList>
    </citation>
    <scope>NUCLEOTIDE SEQUENCE</scope>
</reference>
<dbReference type="Gene3D" id="1.25.40.10">
    <property type="entry name" value="Tetratricopeptide repeat domain"/>
    <property type="match status" value="1"/>
</dbReference>
<gene>
    <name evidence="1" type="ORF">METZ01_LOCUS239055</name>
</gene>
<protein>
    <submittedName>
        <fullName evidence="1">Uncharacterized protein</fullName>
    </submittedName>
</protein>
<dbReference type="InterPro" id="IPR011990">
    <property type="entry name" value="TPR-like_helical_dom_sf"/>
</dbReference>
<accession>A0A382HI82</accession>
<name>A0A382HI82_9ZZZZ</name>
<evidence type="ECO:0000313" key="1">
    <source>
        <dbReference type="EMBL" id="SVB86201.1"/>
    </source>
</evidence>